<accession>A0AC34QJJ9</accession>
<protein>
    <submittedName>
        <fullName evidence="2">RRM domain-containing protein</fullName>
    </submittedName>
</protein>
<dbReference type="WBParaSite" id="JU765_v2.g17013.t1">
    <property type="protein sequence ID" value="JU765_v2.g17013.t1"/>
    <property type="gene ID" value="JU765_v2.g17013"/>
</dbReference>
<evidence type="ECO:0000313" key="1">
    <source>
        <dbReference type="Proteomes" id="UP000887576"/>
    </source>
</evidence>
<name>A0AC34QJJ9_9BILA</name>
<proteinExistence type="predicted"/>
<evidence type="ECO:0000313" key="2">
    <source>
        <dbReference type="WBParaSite" id="JU765_v2.g17013.t1"/>
    </source>
</evidence>
<sequence length="720" mass="82093">MGSRIYIKNLPQRLYDEQKIKNIFKEYGQITDVVLLGKNTGKSAGSAFVGFATPEAASNAIKKRNNTYVGTVKLNIEYARQTNLKRKAEDEPDGKNAKKIKNEKSEKEKTGFPEEDLEETFEGIRKNGRLCIRNLAHCCTEDDLRGLIGDVPTKELRCIVDQNTGECKGLAYVQFVDVDDAITAFETLKQKEFMGRYLKVFSCDDAKIQHPQRSFTKKLPYTPKSLTDQGTKSWNALFVGADTIAEVFSKKLEIQKSQLLTAESKLSPLVALAIAEMRILQQIREFLVKNEINIYSFGEDVPRSRKVLIVKNLPHPMEAEEIKRIFSKFGQIRRFIYDEDLGLTCILEYTESSAQKCFEKMNGSMLRRRPLKLEYAPSTIFEKPPSRELLRSEVMQRIIRLAKENLSGDGLNLPDLIASTILVTFSTADIKSDYDLRKIFPNQKNKIVGCGIMTEQQPKAGFIFFQNKEIADEAIKDKKVTARLQEILSVEIATEEAIISGERSSTRTILVKNLPFSVQEKEIKNLFEVVGPIKEIRLPVKFTGEKKGFAFIEYENPGDIQKALEMFEGVHFSGRRMVLLISQVKETIKEGKTTMKKRQQMPPKTVVAPEDQMKINTFARLYDREPEIELMKKTLLDLEDAELGILEVTDDKIPFMYGLAFIMEKSDNVSSLVEKRQNEAKEQQSKAEDDLDTVQQEMKRLRSELYATFGDNISLEADEE</sequence>
<dbReference type="Proteomes" id="UP000887576">
    <property type="component" value="Unplaced"/>
</dbReference>
<reference evidence="2" key="1">
    <citation type="submission" date="2022-11" db="UniProtKB">
        <authorList>
            <consortium name="WormBaseParasite"/>
        </authorList>
    </citation>
    <scope>IDENTIFICATION</scope>
</reference>
<organism evidence="1 2">
    <name type="scientific">Panagrolaimus sp. JU765</name>
    <dbReference type="NCBI Taxonomy" id="591449"/>
    <lineage>
        <taxon>Eukaryota</taxon>
        <taxon>Metazoa</taxon>
        <taxon>Ecdysozoa</taxon>
        <taxon>Nematoda</taxon>
        <taxon>Chromadorea</taxon>
        <taxon>Rhabditida</taxon>
        <taxon>Tylenchina</taxon>
        <taxon>Panagrolaimomorpha</taxon>
        <taxon>Panagrolaimoidea</taxon>
        <taxon>Panagrolaimidae</taxon>
        <taxon>Panagrolaimus</taxon>
    </lineage>
</organism>